<organism evidence="7 8">
    <name type="scientific">Koleobacter methoxysyntrophicus</name>
    <dbReference type="NCBI Taxonomy" id="2751313"/>
    <lineage>
        <taxon>Bacteria</taxon>
        <taxon>Bacillati</taxon>
        <taxon>Bacillota</taxon>
        <taxon>Clostridia</taxon>
        <taxon>Koleobacterales</taxon>
        <taxon>Koleobacteraceae</taxon>
        <taxon>Koleobacter</taxon>
    </lineage>
</organism>
<proteinExistence type="inferred from homology"/>
<evidence type="ECO:0000313" key="8">
    <source>
        <dbReference type="Proteomes" id="UP000662904"/>
    </source>
</evidence>
<dbReference type="PANTHER" id="PTHR43174:SF2">
    <property type="entry name" value="UDP-N-ACETYLGLUCOSAMINE 2-EPIMERASE"/>
    <property type="match status" value="1"/>
</dbReference>
<dbReference type="CDD" id="cd03786">
    <property type="entry name" value="GTB_UDP-GlcNAc_2-Epimerase"/>
    <property type="match status" value="1"/>
</dbReference>
<protein>
    <recommendedName>
        <fullName evidence="3">UDP-N-acetylglucosamine 2-epimerase (non-hydrolyzing)</fullName>
        <ecNumber evidence="3">5.1.3.14</ecNumber>
    </recommendedName>
    <alternativeName>
        <fullName evidence="4">UDP-GlcNAc-2-epimerase</fullName>
    </alternativeName>
</protein>
<comment type="similarity">
    <text evidence="2 5">Belongs to the UDP-N-acetylglucosamine 2-epimerase family.</text>
</comment>
<gene>
    <name evidence="7" type="primary">mnaA</name>
    <name evidence="7" type="ORF">H0A61_00659</name>
</gene>
<name>A0A8A0RLJ6_9FIRM</name>
<evidence type="ECO:0000256" key="2">
    <source>
        <dbReference type="ARBA" id="ARBA00038209"/>
    </source>
</evidence>
<evidence type="ECO:0000256" key="1">
    <source>
        <dbReference type="ARBA" id="ARBA00023235"/>
    </source>
</evidence>
<evidence type="ECO:0000259" key="6">
    <source>
        <dbReference type="Pfam" id="PF02350"/>
    </source>
</evidence>
<dbReference type="SUPFAM" id="SSF53756">
    <property type="entry name" value="UDP-Glycosyltransferase/glycogen phosphorylase"/>
    <property type="match status" value="1"/>
</dbReference>
<accession>A0A8A0RLJ6</accession>
<dbReference type="PANTHER" id="PTHR43174">
    <property type="entry name" value="UDP-N-ACETYLGLUCOSAMINE 2-EPIMERASE"/>
    <property type="match status" value="1"/>
</dbReference>
<reference evidence="7" key="1">
    <citation type="submission" date="2020-07" db="EMBL/GenBank/DDBJ databases">
        <title>Koleobacter methoxysyntrophicus gen. nov., sp. nov., a novel anaerobic bacterium isolated from deep subsurface oil field and proposal of Koleobacterales ord. nov. in the phylum Firmicutes.</title>
        <authorList>
            <person name="Sakamoto S."/>
            <person name="Tamaki H."/>
        </authorList>
    </citation>
    <scope>NUCLEOTIDE SEQUENCE</scope>
    <source>
        <strain evidence="7">NRmbB1</strain>
    </source>
</reference>
<dbReference type="InterPro" id="IPR003331">
    <property type="entry name" value="UDP_GlcNAc_Epimerase_2_dom"/>
</dbReference>
<evidence type="ECO:0000313" key="7">
    <source>
        <dbReference type="EMBL" id="QSQ08337.1"/>
    </source>
</evidence>
<dbReference type="InterPro" id="IPR029767">
    <property type="entry name" value="WecB-like"/>
</dbReference>
<dbReference type="AlphaFoldDB" id="A0A8A0RLJ6"/>
<dbReference type="Gene3D" id="3.40.50.2000">
    <property type="entry name" value="Glycogen Phosphorylase B"/>
    <property type="match status" value="2"/>
</dbReference>
<dbReference type="EMBL" id="CP059066">
    <property type="protein sequence ID" value="QSQ08337.1"/>
    <property type="molecule type" value="Genomic_DNA"/>
</dbReference>
<dbReference type="Proteomes" id="UP000662904">
    <property type="component" value="Chromosome"/>
</dbReference>
<evidence type="ECO:0000256" key="3">
    <source>
        <dbReference type="ARBA" id="ARBA00038858"/>
    </source>
</evidence>
<evidence type="ECO:0000256" key="4">
    <source>
        <dbReference type="ARBA" id="ARBA00079400"/>
    </source>
</evidence>
<keyword evidence="1 5" id="KW-0413">Isomerase</keyword>
<evidence type="ECO:0000256" key="5">
    <source>
        <dbReference type="RuleBase" id="RU003513"/>
    </source>
</evidence>
<keyword evidence="8" id="KW-1185">Reference proteome</keyword>
<dbReference type="KEGG" id="kme:H0A61_00659"/>
<dbReference type="EC" id="5.1.3.14" evidence="3"/>
<dbReference type="FunFam" id="3.40.50.2000:FF:000043">
    <property type="entry name" value="UDP-N-acetylglucosamine 2-epimerase"/>
    <property type="match status" value="1"/>
</dbReference>
<dbReference type="GO" id="GO:0008761">
    <property type="term" value="F:UDP-N-acetylglucosamine 2-epimerase activity"/>
    <property type="evidence" value="ECO:0007669"/>
    <property type="project" value="UniProtKB-EC"/>
</dbReference>
<dbReference type="RefSeq" id="WP_338402917.1">
    <property type="nucleotide sequence ID" value="NZ_CP059066.1"/>
</dbReference>
<sequence>MKIKVLAVFGTRPEAIKMAPLVRLLKESREIKCTVAVTAQHREMLDQVLSLFNIIPEYDLDIMKERQSLSDITSAALKGLEKVICSSDPDIVLVHGDTTTTLAASLAAFYQQKRVGHVEAGLRTGNKWFPFPEEINRKLTGSLADIHFAPTRNAKENLIREGVEPEWIFVTGNTVIDALKTTVDERYVFSTPLLNVIDYKNKKVVLVTAHRRENFGQPLENICMAIRDLVEEFPEVEVIYPVHYNPSVRDTVFPILGDVEKVHLIDPLDTREMHNLINKSYFLLTDSGGLQEEAPALGKPVLVLRDVTERPEGVDAGTVRVVGTCREGIFKEAVKLLADESEYRKMSGAINPYGDGYASKRIYHAILYYFGLEQKRPQDFIYESTGCLKGERQFD</sequence>
<feature type="domain" description="UDP-N-acetylglucosamine 2-epimerase" evidence="6">
    <location>
        <begin position="25"/>
        <end position="366"/>
    </location>
</feature>
<dbReference type="Pfam" id="PF02350">
    <property type="entry name" value="Epimerase_2"/>
    <property type="match status" value="1"/>
</dbReference>
<dbReference type="NCBIfam" id="TIGR00236">
    <property type="entry name" value="wecB"/>
    <property type="match status" value="1"/>
</dbReference>